<name>A0A6N7IM25_9FIRM</name>
<dbReference type="RefSeq" id="WP_152944895.1">
    <property type="nucleotide sequence ID" value="NZ_WHYR01000003.1"/>
</dbReference>
<sequence length="111" mass="12824">MFKLAEKFFLAGLGALAVTREKLEQIVDELAEKGQVSREEARKMLNDLVDKGEREKDHITNTLRRELNGLRDDLGLVTRSEVEELRKRIAHLEEQLKQRENHSTPPESSMI</sequence>
<dbReference type="PANTHER" id="PTHR38664">
    <property type="entry name" value="SLR0058 PROTEIN"/>
    <property type="match status" value="1"/>
</dbReference>
<keyword evidence="2" id="KW-1185">Reference proteome</keyword>
<dbReference type="SUPFAM" id="SSF58113">
    <property type="entry name" value="Apolipoprotein A-I"/>
    <property type="match status" value="1"/>
</dbReference>
<organism evidence="1 2">
    <name type="scientific">Desulfofundulus thermobenzoicus</name>
    <dbReference type="NCBI Taxonomy" id="29376"/>
    <lineage>
        <taxon>Bacteria</taxon>
        <taxon>Bacillati</taxon>
        <taxon>Bacillota</taxon>
        <taxon>Clostridia</taxon>
        <taxon>Eubacteriales</taxon>
        <taxon>Peptococcaceae</taxon>
        <taxon>Desulfofundulus</taxon>
    </lineage>
</organism>
<dbReference type="EMBL" id="WHYR01000003">
    <property type="protein sequence ID" value="MQL50974.1"/>
    <property type="molecule type" value="Genomic_DNA"/>
</dbReference>
<dbReference type="AlphaFoldDB" id="A0A6N7IM25"/>
<reference evidence="1 2" key="1">
    <citation type="submission" date="2019-10" db="EMBL/GenBank/DDBJ databases">
        <title>Comparative genomics of sulfur disproportionating microorganisms.</title>
        <authorList>
            <person name="Ward L.M."/>
            <person name="Bertran E."/>
            <person name="Johnston D."/>
        </authorList>
    </citation>
    <scope>NUCLEOTIDE SEQUENCE [LARGE SCALE GENOMIC DNA]</scope>
    <source>
        <strain evidence="1 2">DSM 14055</strain>
    </source>
</reference>
<dbReference type="NCBIfam" id="NF047773">
    <property type="entry name" value="phas_rel_Lepto"/>
    <property type="match status" value="1"/>
</dbReference>
<evidence type="ECO:0000313" key="1">
    <source>
        <dbReference type="EMBL" id="MQL50974.1"/>
    </source>
</evidence>
<dbReference type="Proteomes" id="UP000441717">
    <property type="component" value="Unassembled WGS sequence"/>
</dbReference>
<dbReference type="PANTHER" id="PTHR38664:SF1">
    <property type="entry name" value="SLR0058 PROTEIN"/>
    <property type="match status" value="1"/>
</dbReference>
<dbReference type="InterPro" id="IPR008769">
    <property type="entry name" value="PhaF_PhaI"/>
</dbReference>
<protein>
    <recommendedName>
        <fullName evidence="3">Polyhydroxyalkanoate synthesis regulator</fullName>
    </recommendedName>
</protein>
<dbReference type="OrthoDB" id="2112578at2"/>
<comment type="caution">
    <text evidence="1">The sequence shown here is derived from an EMBL/GenBank/DDBJ whole genome shotgun (WGS) entry which is preliminary data.</text>
</comment>
<gene>
    <name evidence="1" type="ORF">GFC01_01540</name>
</gene>
<accession>A0A6N7IM25</accession>
<proteinExistence type="predicted"/>
<evidence type="ECO:0000313" key="2">
    <source>
        <dbReference type="Proteomes" id="UP000441717"/>
    </source>
</evidence>
<evidence type="ECO:0008006" key="3">
    <source>
        <dbReference type="Google" id="ProtNLM"/>
    </source>
</evidence>